<evidence type="ECO:0000313" key="2">
    <source>
        <dbReference type="EMBL" id="ETN97347.1"/>
    </source>
</evidence>
<feature type="compositionally biased region" description="Basic residues" evidence="1">
    <location>
        <begin position="329"/>
        <end position="338"/>
    </location>
</feature>
<name>X6L717_RETFI</name>
<feature type="compositionally biased region" description="Basic and acidic residues" evidence="1">
    <location>
        <begin position="346"/>
        <end position="365"/>
    </location>
</feature>
<protein>
    <submittedName>
        <fullName evidence="2">Uncharacterized protein</fullName>
    </submittedName>
</protein>
<feature type="compositionally biased region" description="Basic and acidic residues" evidence="1">
    <location>
        <begin position="306"/>
        <end position="328"/>
    </location>
</feature>
<accession>X6L717</accession>
<comment type="caution">
    <text evidence="2">The sequence shown here is derived from an EMBL/GenBank/DDBJ whole genome shotgun (WGS) entry which is preliminary data.</text>
</comment>
<organism evidence="2 3">
    <name type="scientific">Reticulomyxa filosa</name>
    <dbReference type="NCBI Taxonomy" id="46433"/>
    <lineage>
        <taxon>Eukaryota</taxon>
        <taxon>Sar</taxon>
        <taxon>Rhizaria</taxon>
        <taxon>Retaria</taxon>
        <taxon>Foraminifera</taxon>
        <taxon>Monothalamids</taxon>
        <taxon>Reticulomyxidae</taxon>
        <taxon>Reticulomyxa</taxon>
    </lineage>
</organism>
<feature type="compositionally biased region" description="Low complexity" evidence="1">
    <location>
        <begin position="9"/>
        <end position="48"/>
    </location>
</feature>
<feature type="region of interest" description="Disordered" evidence="1">
    <location>
        <begin position="306"/>
        <end position="378"/>
    </location>
</feature>
<keyword evidence="3" id="KW-1185">Reference proteome</keyword>
<proteinExistence type="predicted"/>
<dbReference type="EMBL" id="ASPP01050013">
    <property type="protein sequence ID" value="ETN97347.1"/>
    <property type="molecule type" value="Genomic_DNA"/>
</dbReference>
<gene>
    <name evidence="2" type="ORF">RFI_40182</name>
</gene>
<dbReference type="Proteomes" id="UP000023152">
    <property type="component" value="Unassembled WGS sequence"/>
</dbReference>
<evidence type="ECO:0000256" key="1">
    <source>
        <dbReference type="SAM" id="MobiDB-lite"/>
    </source>
</evidence>
<evidence type="ECO:0000313" key="3">
    <source>
        <dbReference type="Proteomes" id="UP000023152"/>
    </source>
</evidence>
<sequence>MTSGQSYINANSNTNTNANGGMSMNTNINGALNGNSSNPRGSNNMNEGMNMNAPLNPFRFHRSVTNWEQFVEGMAQSQNFVTNFFVNKNKCWNVCNRPQARQCFMMDRPPISERFQAWKQMRAEGDIPDHCLVLKDNVQWMEQTLTKNIRIENSHLHPHPLSHPLPSLPLSLSLSLHPHPHPHPPSLPAYRTRSLSNPQLMPSFPLHNTPLIKDEDKIISNVDVEMADTSIRVNNTGQSHFDANNTSVAPLTTEAPPIIGNILSTIEQKHSTERNAQGNFELLFESRIRSFFFIIVLSFLIFKNSDKNDSTSETESNRISDTDSNRSRESRHKSRRKFDRSSCSSRKKEETNNDKIMEEHNEATKSVESMCDTEMRPL</sequence>
<dbReference type="AlphaFoldDB" id="X6L717"/>
<feature type="region of interest" description="Disordered" evidence="1">
    <location>
        <begin position="1"/>
        <end position="48"/>
    </location>
</feature>
<reference evidence="2 3" key="1">
    <citation type="journal article" date="2013" name="Curr. Biol.">
        <title>The Genome of the Foraminiferan Reticulomyxa filosa.</title>
        <authorList>
            <person name="Glockner G."/>
            <person name="Hulsmann N."/>
            <person name="Schleicher M."/>
            <person name="Noegel A.A."/>
            <person name="Eichinger L."/>
            <person name="Gallinger C."/>
            <person name="Pawlowski J."/>
            <person name="Sierra R."/>
            <person name="Euteneuer U."/>
            <person name="Pillet L."/>
            <person name="Moustafa A."/>
            <person name="Platzer M."/>
            <person name="Groth M."/>
            <person name="Szafranski K."/>
            <person name="Schliwa M."/>
        </authorList>
    </citation>
    <scope>NUCLEOTIDE SEQUENCE [LARGE SCALE GENOMIC DNA]</scope>
</reference>